<dbReference type="SMART" id="SM00257">
    <property type="entry name" value="LysM"/>
    <property type="match status" value="1"/>
</dbReference>
<evidence type="ECO:0000313" key="3">
    <source>
        <dbReference type="Proteomes" id="UP000547209"/>
    </source>
</evidence>
<name>A0A7X0RSU1_9BACL</name>
<dbReference type="EMBL" id="JACJVP010000032">
    <property type="protein sequence ID" value="MBB6673022.1"/>
    <property type="molecule type" value="Genomic_DNA"/>
</dbReference>
<gene>
    <name evidence="2" type="ORF">H7C19_20275</name>
</gene>
<dbReference type="PANTHER" id="PTHR34700">
    <property type="entry name" value="POTASSIUM BINDING PROTEIN KBP"/>
    <property type="match status" value="1"/>
</dbReference>
<evidence type="ECO:0000313" key="2">
    <source>
        <dbReference type="EMBL" id="MBB6673022.1"/>
    </source>
</evidence>
<reference evidence="2 3" key="1">
    <citation type="submission" date="2020-08" db="EMBL/GenBank/DDBJ databases">
        <title>Cohnella phylogeny.</title>
        <authorList>
            <person name="Dunlap C."/>
        </authorList>
    </citation>
    <scope>NUCLEOTIDE SEQUENCE [LARGE SCALE GENOMIC DNA]</scope>
    <source>
        <strain evidence="2 3">DSM 28246</strain>
    </source>
</reference>
<evidence type="ECO:0000259" key="1">
    <source>
        <dbReference type="PROSITE" id="PS51782"/>
    </source>
</evidence>
<dbReference type="SUPFAM" id="SSF54106">
    <property type="entry name" value="LysM domain"/>
    <property type="match status" value="1"/>
</dbReference>
<organism evidence="2 3">
    <name type="scientific">Cohnella nanjingensis</name>
    <dbReference type="NCBI Taxonomy" id="1387779"/>
    <lineage>
        <taxon>Bacteria</taxon>
        <taxon>Bacillati</taxon>
        <taxon>Bacillota</taxon>
        <taxon>Bacilli</taxon>
        <taxon>Bacillales</taxon>
        <taxon>Paenibacillaceae</taxon>
        <taxon>Cohnella</taxon>
    </lineage>
</organism>
<dbReference type="Proteomes" id="UP000547209">
    <property type="component" value="Unassembled WGS sequence"/>
</dbReference>
<feature type="domain" description="LysM" evidence="1">
    <location>
        <begin position="166"/>
        <end position="216"/>
    </location>
</feature>
<dbReference type="InterPro" id="IPR018392">
    <property type="entry name" value="LysM"/>
</dbReference>
<protein>
    <submittedName>
        <fullName evidence="2">LysM peptidoglycan-binding domain-containing protein</fullName>
    </submittedName>
</protein>
<dbReference type="InterPro" id="IPR052196">
    <property type="entry name" value="Bact_Kbp"/>
</dbReference>
<sequence length="217" mass="24021">MDFLLRDSAGGQFTFPVNPEEVTIRREKQYETVNIISLGEIDVPQAEKVKEITFSSFFPAEYDESYCRYYPVKDPKTAMDYLTTCMVAKKPLRLIIASGDVKVINALVLLSAHNTSLKGGEPGDIYFEVTFRTWRPMQVRTATATKPASASKATTAVRSDTKPVPKTYTVVTGDNLSSIAKRLLGSSSKWSAIYEKNKATIGSDPNKIKPGQKLVIP</sequence>
<dbReference type="PROSITE" id="PS51782">
    <property type="entry name" value="LYSM"/>
    <property type="match status" value="1"/>
</dbReference>
<comment type="caution">
    <text evidence="2">The sequence shown here is derived from an EMBL/GenBank/DDBJ whole genome shotgun (WGS) entry which is preliminary data.</text>
</comment>
<dbReference type="AlphaFoldDB" id="A0A7X0RSU1"/>
<dbReference type="Gene3D" id="3.10.350.10">
    <property type="entry name" value="LysM domain"/>
    <property type="match status" value="1"/>
</dbReference>
<dbReference type="PANTHER" id="PTHR34700:SF4">
    <property type="entry name" value="PHAGE-LIKE ELEMENT PBSX PROTEIN XKDP"/>
    <property type="match status" value="1"/>
</dbReference>
<dbReference type="CDD" id="cd00118">
    <property type="entry name" value="LysM"/>
    <property type="match status" value="1"/>
</dbReference>
<proteinExistence type="predicted"/>
<dbReference type="InterPro" id="IPR036779">
    <property type="entry name" value="LysM_dom_sf"/>
</dbReference>
<keyword evidence="3" id="KW-1185">Reference proteome</keyword>
<dbReference type="RefSeq" id="WP_185670867.1">
    <property type="nucleotide sequence ID" value="NZ_JACJVP010000032.1"/>
</dbReference>
<dbReference type="Pfam" id="PF01476">
    <property type="entry name" value="LysM"/>
    <property type="match status" value="1"/>
</dbReference>
<accession>A0A7X0RSU1</accession>